<sequence>MLRCNLVQKEKIDLKVGQMMGQISYRQAKKALIYKAFSCCI</sequence>
<dbReference type="Proteomes" id="UP000028089">
    <property type="component" value="Unassembled WGS sequence"/>
</dbReference>
<evidence type="ECO:0000313" key="1">
    <source>
        <dbReference type="EMBL" id="KEQ44577.1"/>
    </source>
</evidence>
<protein>
    <submittedName>
        <fullName evidence="1">Uncharacterized protein</fullName>
    </submittedName>
</protein>
<accession>A0A081QNQ4</accession>
<evidence type="ECO:0000313" key="2">
    <source>
        <dbReference type="Proteomes" id="UP000028089"/>
    </source>
</evidence>
<gene>
    <name evidence="1" type="ORF">SK578_0672</name>
</gene>
<dbReference type="AlphaFoldDB" id="A0A081QNQ4"/>
<comment type="caution">
    <text evidence="1">The sequence shown here is derived from an EMBL/GenBank/DDBJ whole genome shotgun (WGS) entry which is preliminary data.</text>
</comment>
<reference evidence="1 2" key="1">
    <citation type="submission" date="2014-05" db="EMBL/GenBank/DDBJ databases">
        <authorList>
            <person name="Daugherty S.C."/>
            <person name="Tallon L.J."/>
            <person name="Sadzewicz L."/>
            <person name="Kilian M."/>
            <person name="Tettelin H."/>
        </authorList>
    </citation>
    <scope>NUCLEOTIDE SEQUENCE [LARGE SCALE GENOMIC DNA]</scope>
    <source>
        <strain evidence="1 2">SK578</strain>
    </source>
</reference>
<name>A0A081QNQ4_STRMT</name>
<organism evidence="1 2">
    <name type="scientific">Streptococcus mitis</name>
    <dbReference type="NCBI Taxonomy" id="28037"/>
    <lineage>
        <taxon>Bacteria</taxon>
        <taxon>Bacillati</taxon>
        <taxon>Bacillota</taxon>
        <taxon>Bacilli</taxon>
        <taxon>Lactobacillales</taxon>
        <taxon>Streptococcaceae</taxon>
        <taxon>Streptococcus</taxon>
        <taxon>Streptococcus mitis group</taxon>
    </lineage>
</organism>
<proteinExistence type="predicted"/>
<dbReference type="EMBL" id="JPFY01000013">
    <property type="protein sequence ID" value="KEQ44577.1"/>
    <property type="molecule type" value="Genomic_DNA"/>
</dbReference>